<comment type="caution">
    <text evidence="1">The sequence shown here is derived from an EMBL/GenBank/DDBJ whole genome shotgun (WGS) entry which is preliminary data.</text>
</comment>
<gene>
    <name evidence="1" type="ORF">SK571_26975</name>
</gene>
<organism evidence="1 2">
    <name type="scientific">Lentzea kristufekii</name>
    <dbReference type="NCBI Taxonomy" id="3095430"/>
    <lineage>
        <taxon>Bacteria</taxon>
        <taxon>Bacillati</taxon>
        <taxon>Actinomycetota</taxon>
        <taxon>Actinomycetes</taxon>
        <taxon>Pseudonocardiales</taxon>
        <taxon>Pseudonocardiaceae</taxon>
        <taxon>Lentzea</taxon>
    </lineage>
</organism>
<evidence type="ECO:0000313" key="1">
    <source>
        <dbReference type="EMBL" id="MDX8053036.1"/>
    </source>
</evidence>
<dbReference type="EMBL" id="JAXAVV010000014">
    <property type="protein sequence ID" value="MDX8053036.1"/>
    <property type="molecule type" value="Genomic_DNA"/>
</dbReference>
<proteinExistence type="predicted"/>
<dbReference type="RefSeq" id="WP_319986877.1">
    <property type="nucleotide sequence ID" value="NZ_JAXAVV010000014.1"/>
</dbReference>
<keyword evidence="2" id="KW-1185">Reference proteome</keyword>
<name>A0ABU4TXS5_9PSEU</name>
<accession>A0ABU4TXS5</accession>
<evidence type="ECO:0000313" key="2">
    <source>
        <dbReference type="Proteomes" id="UP001271792"/>
    </source>
</evidence>
<reference evidence="1 2" key="1">
    <citation type="submission" date="2023-11" db="EMBL/GenBank/DDBJ databases">
        <title>Lentzea sokolovensis, sp. nov., Lentzea kristufkii, sp. nov., and Lentzea miocenensis, sp. nov., rare actinobacteria from Sokolov Coal Basin, Miocene lacustrine sediment, Czech Republic.</title>
        <authorList>
            <person name="Lara A."/>
            <person name="Kotroba L."/>
            <person name="Nouioui I."/>
            <person name="Neumann-Schaal M."/>
            <person name="Mast Y."/>
            <person name="Chronakova A."/>
        </authorList>
    </citation>
    <scope>NUCLEOTIDE SEQUENCE [LARGE SCALE GENOMIC DNA]</scope>
    <source>
        <strain evidence="1 2">BCCO 10_0798</strain>
    </source>
</reference>
<dbReference type="Proteomes" id="UP001271792">
    <property type="component" value="Unassembled WGS sequence"/>
</dbReference>
<protein>
    <submittedName>
        <fullName evidence="1">Uncharacterized protein</fullName>
    </submittedName>
</protein>
<sequence length="84" mass="8903">MRPSARGPAQRAAAARRIADWVHLRAGLHEAVGVAWAQGAGGLGDGLETYSARHTAVECTQEAARVRGNVDAAADNRADPDWRD</sequence>